<feature type="transmembrane region" description="Helical" evidence="6">
    <location>
        <begin position="6"/>
        <end position="28"/>
    </location>
</feature>
<feature type="transmembrane region" description="Helical" evidence="6">
    <location>
        <begin position="72"/>
        <end position="89"/>
    </location>
</feature>
<dbReference type="GO" id="GO:0015171">
    <property type="term" value="F:amino acid transmembrane transporter activity"/>
    <property type="evidence" value="ECO:0007669"/>
    <property type="project" value="TreeGrafter"/>
</dbReference>
<comment type="subcellular location">
    <subcellularLocation>
        <location evidence="1">Cell membrane</location>
        <topology evidence="1">Multi-pass membrane protein</topology>
    </subcellularLocation>
</comment>
<name>A0A918K3X9_9GAMM</name>
<accession>A0A918K3X9</accession>
<keyword evidence="5 6" id="KW-0472">Membrane</keyword>
<feature type="transmembrane region" description="Helical" evidence="6">
    <location>
        <begin position="185"/>
        <end position="206"/>
    </location>
</feature>
<organism evidence="7 8">
    <name type="scientific">Saccharospirillum salsuginis</name>
    <dbReference type="NCBI Taxonomy" id="418750"/>
    <lineage>
        <taxon>Bacteria</taxon>
        <taxon>Pseudomonadati</taxon>
        <taxon>Pseudomonadota</taxon>
        <taxon>Gammaproteobacteria</taxon>
        <taxon>Oceanospirillales</taxon>
        <taxon>Saccharospirillaceae</taxon>
        <taxon>Saccharospirillum</taxon>
    </lineage>
</organism>
<dbReference type="Pfam" id="PF01810">
    <property type="entry name" value="LysE"/>
    <property type="match status" value="1"/>
</dbReference>
<evidence type="ECO:0000256" key="1">
    <source>
        <dbReference type="ARBA" id="ARBA00004651"/>
    </source>
</evidence>
<feature type="transmembrane region" description="Helical" evidence="6">
    <location>
        <begin position="116"/>
        <end position="142"/>
    </location>
</feature>
<feature type="transmembrane region" description="Helical" evidence="6">
    <location>
        <begin position="148"/>
        <end position="173"/>
    </location>
</feature>
<keyword evidence="2" id="KW-1003">Cell membrane</keyword>
<keyword evidence="3 6" id="KW-0812">Transmembrane</keyword>
<evidence type="ECO:0000256" key="2">
    <source>
        <dbReference type="ARBA" id="ARBA00022475"/>
    </source>
</evidence>
<gene>
    <name evidence="7" type="ORF">GCM10007392_13230</name>
</gene>
<reference evidence="7" key="2">
    <citation type="submission" date="2020-09" db="EMBL/GenBank/DDBJ databases">
        <authorList>
            <person name="Sun Q."/>
            <person name="Kim S."/>
        </authorList>
    </citation>
    <scope>NUCLEOTIDE SEQUENCE</scope>
    <source>
        <strain evidence="7">KCTC 22169</strain>
    </source>
</reference>
<evidence type="ECO:0000256" key="5">
    <source>
        <dbReference type="ARBA" id="ARBA00023136"/>
    </source>
</evidence>
<evidence type="ECO:0000256" key="6">
    <source>
        <dbReference type="SAM" id="Phobius"/>
    </source>
</evidence>
<keyword evidence="4 6" id="KW-1133">Transmembrane helix</keyword>
<reference evidence="7" key="1">
    <citation type="journal article" date="2014" name="Int. J. Syst. Evol. Microbiol.">
        <title>Complete genome sequence of Corynebacterium casei LMG S-19264T (=DSM 44701T), isolated from a smear-ripened cheese.</title>
        <authorList>
            <consortium name="US DOE Joint Genome Institute (JGI-PGF)"/>
            <person name="Walter F."/>
            <person name="Albersmeier A."/>
            <person name="Kalinowski J."/>
            <person name="Ruckert C."/>
        </authorList>
    </citation>
    <scope>NUCLEOTIDE SEQUENCE</scope>
    <source>
        <strain evidence="7">KCTC 22169</strain>
    </source>
</reference>
<evidence type="ECO:0000256" key="4">
    <source>
        <dbReference type="ARBA" id="ARBA00022989"/>
    </source>
</evidence>
<comment type="caution">
    <text evidence="7">The sequence shown here is derived from an EMBL/GenBank/DDBJ whole genome shotgun (WGS) entry which is preliminary data.</text>
</comment>
<dbReference type="EMBL" id="BMXR01000003">
    <property type="protein sequence ID" value="GGX47722.1"/>
    <property type="molecule type" value="Genomic_DNA"/>
</dbReference>
<dbReference type="PANTHER" id="PTHR30086:SF19">
    <property type="entry name" value="THREONINE EFFLUX PROTEIN"/>
    <property type="match status" value="1"/>
</dbReference>
<dbReference type="RefSeq" id="WP_189607728.1">
    <property type="nucleotide sequence ID" value="NZ_BMXR01000003.1"/>
</dbReference>
<dbReference type="AlphaFoldDB" id="A0A918K3X9"/>
<keyword evidence="8" id="KW-1185">Reference proteome</keyword>
<proteinExistence type="predicted"/>
<sequence length="209" mass="21886">MDSVFNLLLAFAAYVIATASPGPATLAIMDVAMSQGRKSALVFAGGVITGSMTWALAAVIGIASLLSTYVQLFYMIKLLGGVYLLWLAYKSLRSALAHGTSEVEPASRTKTPLSTLYLRGLGLHLTNPKALFAWMAIVALALPEGSSALSALLIVVGCLSLGVLVFGGYAVLFSTPRAQAAYRRLGAWFNGVLSAVFGAAGLRLLLSRN</sequence>
<evidence type="ECO:0000313" key="7">
    <source>
        <dbReference type="EMBL" id="GGX47722.1"/>
    </source>
</evidence>
<dbReference type="GO" id="GO:0005886">
    <property type="term" value="C:plasma membrane"/>
    <property type="evidence" value="ECO:0007669"/>
    <property type="project" value="UniProtKB-SubCell"/>
</dbReference>
<protein>
    <submittedName>
        <fullName evidence="7">Threonine efflux protein</fullName>
    </submittedName>
</protein>
<feature type="transmembrane region" description="Helical" evidence="6">
    <location>
        <begin position="40"/>
        <end position="66"/>
    </location>
</feature>
<evidence type="ECO:0000313" key="8">
    <source>
        <dbReference type="Proteomes" id="UP000626148"/>
    </source>
</evidence>
<dbReference type="PANTHER" id="PTHR30086">
    <property type="entry name" value="ARGININE EXPORTER PROTEIN ARGO"/>
    <property type="match status" value="1"/>
</dbReference>
<evidence type="ECO:0000256" key="3">
    <source>
        <dbReference type="ARBA" id="ARBA00022692"/>
    </source>
</evidence>
<dbReference type="Proteomes" id="UP000626148">
    <property type="component" value="Unassembled WGS sequence"/>
</dbReference>
<dbReference type="InterPro" id="IPR001123">
    <property type="entry name" value="LeuE-type"/>
</dbReference>